<protein>
    <recommendedName>
        <fullName evidence="1">Minor capsid protein P8 central region domain-containing protein</fullName>
    </recommendedName>
</protein>
<accession>A0A6C0EUZ5</accession>
<dbReference type="EMBL" id="MN738944">
    <property type="protein sequence ID" value="QHT32511.1"/>
    <property type="molecule type" value="Genomic_DNA"/>
</dbReference>
<organism evidence="2">
    <name type="scientific">viral metagenome</name>
    <dbReference type="NCBI Taxonomy" id="1070528"/>
    <lineage>
        <taxon>unclassified sequences</taxon>
        <taxon>metagenomes</taxon>
        <taxon>organismal metagenomes</taxon>
    </lineage>
</organism>
<evidence type="ECO:0000259" key="1">
    <source>
        <dbReference type="Pfam" id="PF19065"/>
    </source>
</evidence>
<dbReference type="AlphaFoldDB" id="A0A6C0EUZ5"/>
<sequence length="164" mass="18933">MQRSSNGRVDINGPRMKDLFQMYDKIPVNQCATYRDPTAGIWDNTALSDGFFSSKNITIIQNGIRTGVYKRSNGQYTISNQDEDTLKIIMRSIFLQHAANQPTHVNKQIYELNRMVWDYCIPQVYGEAQGYHKYISDASTMYKPMAPPILAKNNDKQLILKPWF</sequence>
<reference evidence="2" key="1">
    <citation type="journal article" date="2020" name="Nature">
        <title>Giant virus diversity and host interactions through global metagenomics.</title>
        <authorList>
            <person name="Schulz F."/>
            <person name="Roux S."/>
            <person name="Paez-Espino D."/>
            <person name="Jungbluth S."/>
            <person name="Walsh D.A."/>
            <person name="Denef V.J."/>
            <person name="McMahon K.D."/>
            <person name="Konstantinidis K.T."/>
            <person name="Eloe-Fadrosh E.A."/>
            <person name="Kyrpides N.C."/>
            <person name="Woyke T."/>
        </authorList>
    </citation>
    <scope>NUCLEOTIDE SEQUENCE</scope>
    <source>
        <strain evidence="2">GVMAG-M-3300009161-30</strain>
    </source>
</reference>
<dbReference type="InterPro" id="IPR043916">
    <property type="entry name" value="P8_CR"/>
</dbReference>
<proteinExistence type="predicted"/>
<evidence type="ECO:0000313" key="2">
    <source>
        <dbReference type="EMBL" id="QHT32511.1"/>
    </source>
</evidence>
<dbReference type="Pfam" id="PF19065">
    <property type="entry name" value="P8_CR"/>
    <property type="match status" value="1"/>
</dbReference>
<feature type="domain" description="Minor capsid protein P8 central region" evidence="1">
    <location>
        <begin position="43"/>
        <end position="159"/>
    </location>
</feature>
<name>A0A6C0EUZ5_9ZZZZ</name>